<proteinExistence type="predicted"/>
<organism evidence="1 2">
    <name type="scientific">Timema podura</name>
    <name type="common">Walking stick</name>
    <dbReference type="NCBI Taxonomy" id="61482"/>
    <lineage>
        <taxon>Eukaryota</taxon>
        <taxon>Metazoa</taxon>
        <taxon>Ecdysozoa</taxon>
        <taxon>Arthropoda</taxon>
        <taxon>Hexapoda</taxon>
        <taxon>Insecta</taxon>
        <taxon>Pterygota</taxon>
        <taxon>Neoptera</taxon>
        <taxon>Polyneoptera</taxon>
        <taxon>Phasmatodea</taxon>
        <taxon>Timematodea</taxon>
        <taxon>Timematoidea</taxon>
        <taxon>Timematidae</taxon>
        <taxon>Timema</taxon>
    </lineage>
</organism>
<name>A0ABN7PKZ0_TIMPD</name>
<dbReference type="Proteomes" id="UP001153148">
    <property type="component" value="Unassembled WGS sequence"/>
</dbReference>
<sequence length="32" mass="3584">MTCNSHCCSVSSLYYFPTTVVPLSLSHIPPWL</sequence>
<comment type="caution">
    <text evidence="1">The sequence shown here is derived from an EMBL/GenBank/DDBJ whole genome shotgun (WGS) entry which is preliminary data.</text>
</comment>
<keyword evidence="2" id="KW-1185">Reference proteome</keyword>
<gene>
    <name evidence="1" type="ORF">TPAB3V08_LOCUS14733</name>
</gene>
<accession>A0ABN7PKZ0</accession>
<evidence type="ECO:0000313" key="1">
    <source>
        <dbReference type="EMBL" id="CAG2067790.1"/>
    </source>
</evidence>
<evidence type="ECO:0000313" key="2">
    <source>
        <dbReference type="Proteomes" id="UP001153148"/>
    </source>
</evidence>
<dbReference type="EMBL" id="CAJPIN010075222">
    <property type="protein sequence ID" value="CAG2067790.1"/>
    <property type="molecule type" value="Genomic_DNA"/>
</dbReference>
<protein>
    <submittedName>
        <fullName evidence="1">Uncharacterized protein</fullName>
    </submittedName>
</protein>
<reference evidence="1" key="1">
    <citation type="submission" date="2021-03" db="EMBL/GenBank/DDBJ databases">
        <authorList>
            <person name="Tran Van P."/>
        </authorList>
    </citation>
    <scope>NUCLEOTIDE SEQUENCE</scope>
</reference>